<dbReference type="AlphaFoldDB" id="I0H2T4"/>
<dbReference type="KEGG" id="ams:AMIS_21010"/>
<protein>
    <recommendedName>
        <fullName evidence="1">DUF397 domain-containing protein</fullName>
    </recommendedName>
</protein>
<dbReference type="RefSeq" id="WP_014442216.1">
    <property type="nucleotide sequence ID" value="NC_017093.1"/>
</dbReference>
<dbReference type="Proteomes" id="UP000007882">
    <property type="component" value="Chromosome"/>
</dbReference>
<evidence type="ECO:0000313" key="2">
    <source>
        <dbReference type="EMBL" id="BAL87321.1"/>
    </source>
</evidence>
<organism evidence="2 3">
    <name type="scientific">Actinoplanes missouriensis (strain ATCC 14538 / DSM 43046 / CBS 188.64 / JCM 3121 / NBRC 102363 / NCIMB 12654 / NRRL B-3342 / UNCC 431)</name>
    <dbReference type="NCBI Taxonomy" id="512565"/>
    <lineage>
        <taxon>Bacteria</taxon>
        <taxon>Bacillati</taxon>
        <taxon>Actinomycetota</taxon>
        <taxon>Actinomycetes</taxon>
        <taxon>Micromonosporales</taxon>
        <taxon>Micromonosporaceae</taxon>
        <taxon>Actinoplanes</taxon>
    </lineage>
</organism>
<dbReference type="EMBL" id="AP012319">
    <property type="protein sequence ID" value="BAL87321.1"/>
    <property type="molecule type" value="Genomic_DNA"/>
</dbReference>
<dbReference type="STRING" id="512565.AMIS_21010"/>
<gene>
    <name evidence="2" type="ordered locus">AMIS_21010</name>
</gene>
<accession>I0H2T4</accession>
<name>I0H2T4_ACTM4</name>
<dbReference type="OrthoDB" id="4302299at2"/>
<reference evidence="2 3" key="1">
    <citation type="submission" date="2012-02" db="EMBL/GenBank/DDBJ databases">
        <title>Complete genome sequence of Actinoplanes missouriensis 431 (= NBRC 102363).</title>
        <authorList>
            <person name="Ohnishi Y."/>
            <person name="Ishikawa J."/>
            <person name="Sekine M."/>
            <person name="Hosoyama A."/>
            <person name="Harada T."/>
            <person name="Narita H."/>
            <person name="Hata T."/>
            <person name="Konno Y."/>
            <person name="Tutikane K."/>
            <person name="Fujita N."/>
            <person name="Horinouchi S."/>
            <person name="Hayakawa M."/>
        </authorList>
    </citation>
    <scope>NUCLEOTIDE SEQUENCE [LARGE SCALE GENOMIC DNA]</scope>
    <source>
        <strain evidence="3">ATCC 14538 / DSM 43046 / CBS 188.64 / JCM 3121 / NBRC 102363 / NCIMB 12654 / NRRL B-3342 / UNCC 431</strain>
    </source>
</reference>
<dbReference type="InterPro" id="IPR007278">
    <property type="entry name" value="DUF397"/>
</dbReference>
<keyword evidence="3" id="KW-1185">Reference proteome</keyword>
<dbReference type="HOGENOM" id="CLU_131550_1_3_11"/>
<sequence>MTPDLPWLKSSRCGTSTCVEVARDGDRILLRDSKNPDVAPLAFTEEEWRAFAAGVEAGEFRF</sequence>
<evidence type="ECO:0000259" key="1">
    <source>
        <dbReference type="Pfam" id="PF04149"/>
    </source>
</evidence>
<dbReference type="Pfam" id="PF04149">
    <property type="entry name" value="DUF397"/>
    <property type="match status" value="1"/>
</dbReference>
<feature type="domain" description="DUF397" evidence="1">
    <location>
        <begin position="6"/>
        <end position="55"/>
    </location>
</feature>
<proteinExistence type="predicted"/>
<dbReference type="PATRIC" id="fig|512565.3.peg.2102"/>
<evidence type="ECO:0000313" key="3">
    <source>
        <dbReference type="Proteomes" id="UP000007882"/>
    </source>
</evidence>